<dbReference type="AlphaFoldDB" id="A0AA90NK49"/>
<dbReference type="SUPFAM" id="SSF56801">
    <property type="entry name" value="Acetyl-CoA synthetase-like"/>
    <property type="match status" value="1"/>
</dbReference>
<dbReference type="GO" id="GO:0031956">
    <property type="term" value="F:medium-chain fatty acid-CoA ligase activity"/>
    <property type="evidence" value="ECO:0007669"/>
    <property type="project" value="TreeGrafter"/>
</dbReference>
<gene>
    <name evidence="2" type="ORF">Q7X28_18885</name>
</gene>
<protein>
    <submittedName>
        <fullName evidence="2">AMP-binding protein</fullName>
    </submittedName>
</protein>
<dbReference type="InterPro" id="IPR045851">
    <property type="entry name" value="AMP-bd_C_sf"/>
</dbReference>
<dbReference type="Proteomes" id="UP001178281">
    <property type="component" value="Unassembled WGS sequence"/>
</dbReference>
<dbReference type="PANTHER" id="PTHR43201:SF32">
    <property type="entry name" value="2-SUCCINYLBENZOATE--COA LIGASE, CHLOROPLASTIC_PEROXISOMAL"/>
    <property type="match status" value="1"/>
</dbReference>
<proteinExistence type="predicted"/>
<reference evidence="2" key="1">
    <citation type="submission" date="2023-08" db="EMBL/GenBank/DDBJ databases">
        <title>The draft genome of Tsukamurella strandjordii strain 050030.</title>
        <authorList>
            <person name="Zhao F."/>
            <person name="Feng Y."/>
            <person name="Zong Z."/>
        </authorList>
    </citation>
    <scope>NUCLEOTIDE SEQUENCE</scope>
    <source>
        <strain evidence="2">050030</strain>
    </source>
</reference>
<evidence type="ECO:0000259" key="1">
    <source>
        <dbReference type="Pfam" id="PF00501"/>
    </source>
</evidence>
<dbReference type="Gene3D" id="3.40.50.12780">
    <property type="entry name" value="N-terminal domain of ligase-like"/>
    <property type="match status" value="1"/>
</dbReference>
<accession>A0AA90NK49</accession>
<dbReference type="PANTHER" id="PTHR43201">
    <property type="entry name" value="ACYL-COA SYNTHETASE"/>
    <property type="match status" value="1"/>
</dbReference>
<dbReference type="InterPro" id="IPR042099">
    <property type="entry name" value="ANL_N_sf"/>
</dbReference>
<feature type="domain" description="AMP-dependent synthetase/ligase" evidence="1">
    <location>
        <begin position="56"/>
        <end position="260"/>
    </location>
</feature>
<comment type="caution">
    <text evidence="2">The sequence shown here is derived from an EMBL/GenBank/DDBJ whole genome shotgun (WGS) entry which is preliminary data.</text>
</comment>
<evidence type="ECO:0000313" key="3">
    <source>
        <dbReference type="Proteomes" id="UP001178281"/>
    </source>
</evidence>
<organism evidence="2 3">
    <name type="scientific">Tsukamurella strandjordii</name>
    <dbReference type="NCBI Taxonomy" id="147577"/>
    <lineage>
        <taxon>Bacteria</taxon>
        <taxon>Bacillati</taxon>
        <taxon>Actinomycetota</taxon>
        <taxon>Actinomycetes</taxon>
        <taxon>Mycobacteriales</taxon>
        <taxon>Tsukamurellaceae</taxon>
        <taxon>Tsukamurella</taxon>
    </lineage>
</organism>
<dbReference type="Gene3D" id="3.30.300.30">
    <property type="match status" value="1"/>
</dbReference>
<dbReference type="RefSeq" id="WP_305112476.1">
    <property type="nucleotide sequence ID" value="NZ_JAUTIX010000008.1"/>
</dbReference>
<dbReference type="Pfam" id="PF00501">
    <property type="entry name" value="AMP-binding"/>
    <property type="match status" value="1"/>
</dbReference>
<name>A0AA90NK49_9ACTN</name>
<dbReference type="GO" id="GO:0006631">
    <property type="term" value="P:fatty acid metabolic process"/>
    <property type="evidence" value="ECO:0007669"/>
    <property type="project" value="TreeGrafter"/>
</dbReference>
<dbReference type="EMBL" id="JAUTIX010000008">
    <property type="protein sequence ID" value="MDP0399986.1"/>
    <property type="molecule type" value="Genomic_DNA"/>
</dbReference>
<keyword evidence="3" id="KW-1185">Reference proteome</keyword>
<sequence>MAADLAFLAPPEPHALLRAHRAARAADLPLILGSPAQQRATFGAPSSADTPTVRLTQPIPDVLVLAATSGTSGRTTFVPWTESVLDYQARATVERMGTGPDTRYGLAVSPASAYGFSVVNLTARCGGTLEFFAATDHAAITRALLDRRIDTLDTIPGVWRYLATAAETDPKLARALRRLTVRGVGGEVVPHSLLDRYERLDAPLHNGYGLTEAGPNVSISCGDGYGRRTAGLPLTGTAVRIGHDGAVQVRGPGVTGSVYLPDRGLRANPAVAADGWLDTGDIGTVDAAGRLTLLGRADGLFAGHGRKLHASVIEDTVRDAVPADTEVIALQLDPLGSGAPRVVIALVDPDDAVPGGVVDLTARQRALPIEFRVRDVVRVPRSATVRTGSGKLDRNHLAALASGIIRTREEQPCARVS</sequence>
<evidence type="ECO:0000313" key="2">
    <source>
        <dbReference type="EMBL" id="MDP0399986.1"/>
    </source>
</evidence>
<dbReference type="InterPro" id="IPR000873">
    <property type="entry name" value="AMP-dep_synth/lig_dom"/>
</dbReference>